<dbReference type="EMBL" id="MELK01000052">
    <property type="protein sequence ID" value="OFW55637.1"/>
    <property type="molecule type" value="Genomic_DNA"/>
</dbReference>
<dbReference type="NCBIfam" id="TIGR02532">
    <property type="entry name" value="IV_pilin_GFxxxE"/>
    <property type="match status" value="1"/>
</dbReference>
<dbReference type="Proteomes" id="UP000177876">
    <property type="component" value="Unassembled WGS sequence"/>
</dbReference>
<evidence type="ECO:0000256" key="1">
    <source>
        <dbReference type="SAM" id="Phobius"/>
    </source>
</evidence>
<gene>
    <name evidence="2" type="ORF">A2Y75_05480</name>
</gene>
<dbReference type="Pfam" id="PF07963">
    <property type="entry name" value="N_methyl"/>
    <property type="match status" value="1"/>
</dbReference>
<evidence type="ECO:0000313" key="3">
    <source>
        <dbReference type="Proteomes" id="UP000177876"/>
    </source>
</evidence>
<sequence length="189" mass="20632">MKGLTRIMTREFLGSTQGFTLIEMLVALTLFCLIVAAILGFTDVAINSQTTYSMQTDLSQGLSKASDAMVDQIRAAYSFSSAANTDVEFASYAKGTDELYTVHFWLAGADLYYTLKNSVGTAIINEVLATEISGLLFEYYDSAKTTPLGHPDEHLGEISMIKIQLTMTLDYGAQEPLSDTVTSFVSLRS</sequence>
<evidence type="ECO:0008006" key="4">
    <source>
        <dbReference type="Google" id="ProtNLM"/>
    </source>
</evidence>
<evidence type="ECO:0000313" key="2">
    <source>
        <dbReference type="EMBL" id="OFW55637.1"/>
    </source>
</evidence>
<keyword evidence="1" id="KW-1133">Transmembrane helix</keyword>
<name>A0A1F2WFJ8_9ACTN</name>
<organism evidence="2 3">
    <name type="scientific">Candidatus Solincola sediminis</name>
    <dbReference type="NCBI Taxonomy" id="1797199"/>
    <lineage>
        <taxon>Bacteria</taxon>
        <taxon>Bacillati</taxon>
        <taxon>Actinomycetota</taxon>
        <taxon>Candidatus Geothermincolia</taxon>
        <taxon>Candidatus Geothermincolales</taxon>
        <taxon>Candidatus Geothermincolaceae</taxon>
        <taxon>Candidatus Solincola</taxon>
    </lineage>
</organism>
<comment type="caution">
    <text evidence="2">The sequence shown here is derived from an EMBL/GenBank/DDBJ whole genome shotgun (WGS) entry which is preliminary data.</text>
</comment>
<accession>A0A1F2WFJ8</accession>
<dbReference type="AlphaFoldDB" id="A0A1F2WFJ8"/>
<protein>
    <recommendedName>
        <fullName evidence="4">Prepilin-type N-terminal cleavage/methylation domain-containing protein</fullName>
    </recommendedName>
</protein>
<dbReference type="InterPro" id="IPR012902">
    <property type="entry name" value="N_methyl_site"/>
</dbReference>
<proteinExistence type="predicted"/>
<feature type="transmembrane region" description="Helical" evidence="1">
    <location>
        <begin position="21"/>
        <end position="41"/>
    </location>
</feature>
<keyword evidence="1" id="KW-0472">Membrane</keyword>
<dbReference type="STRING" id="1797197.A2Y75_05480"/>
<keyword evidence="1" id="KW-0812">Transmembrane</keyword>
<reference evidence="2 3" key="1">
    <citation type="journal article" date="2016" name="Nat. Commun.">
        <title>Thousands of microbial genomes shed light on interconnected biogeochemical processes in an aquifer system.</title>
        <authorList>
            <person name="Anantharaman K."/>
            <person name="Brown C.T."/>
            <person name="Hug L.A."/>
            <person name="Sharon I."/>
            <person name="Castelle C.J."/>
            <person name="Probst A.J."/>
            <person name="Thomas B.C."/>
            <person name="Singh A."/>
            <person name="Wilkins M.J."/>
            <person name="Karaoz U."/>
            <person name="Brodie E.L."/>
            <person name="Williams K.H."/>
            <person name="Hubbard S.S."/>
            <person name="Banfield J.F."/>
        </authorList>
    </citation>
    <scope>NUCLEOTIDE SEQUENCE [LARGE SCALE GENOMIC DNA]</scope>
</reference>